<comment type="caution">
    <text evidence="13">The sequence shown here is derived from an EMBL/GenBank/DDBJ whole genome shotgun (WGS) entry which is preliminary data.</text>
</comment>
<dbReference type="Gene3D" id="3.30.230.10">
    <property type="match status" value="1"/>
</dbReference>
<dbReference type="HAMAP" id="MF_01307_B">
    <property type="entry name" value="Ribosomal_uS5_B"/>
    <property type="match status" value="1"/>
</dbReference>
<evidence type="ECO:0000256" key="11">
    <source>
        <dbReference type="RuleBase" id="RU003823"/>
    </source>
</evidence>
<evidence type="ECO:0000256" key="10">
    <source>
        <dbReference type="PROSITE-ProRule" id="PRU00268"/>
    </source>
</evidence>
<comment type="subunit">
    <text evidence="7">Part of the 30S ribosomal subunit. Contacts protein S4.</text>
</comment>
<organism evidence="13 14">
    <name type="scientific">Micractinium conductrix</name>
    <dbReference type="NCBI Taxonomy" id="554055"/>
    <lineage>
        <taxon>Eukaryota</taxon>
        <taxon>Viridiplantae</taxon>
        <taxon>Chlorophyta</taxon>
        <taxon>core chlorophytes</taxon>
        <taxon>Trebouxiophyceae</taxon>
        <taxon>Chlorellales</taxon>
        <taxon>Chlorellaceae</taxon>
        <taxon>Chlorella clade</taxon>
        <taxon>Micractinium</taxon>
    </lineage>
</organism>
<feature type="domain" description="S5 DRBM" evidence="12">
    <location>
        <begin position="78"/>
        <end position="141"/>
    </location>
</feature>
<sequence>MAALLAVNAAAVAPAAGSCRSSASGARMAHMRCFMAAPRGVAVQHRAALVAARAEAPTGRGGFAAAEDEEQYEQDDRFQERVVQVRRVTKVVKGGKQLSFRAVVVVGDEAGTVGVGCASAGEVIQAVRKASVDAKRNLVSVPLNKNNSFPHKVDGIFGAGKVMLRPAAEGTGVIAGGAVRVVLELAGVKNAFGKQLGTANPLNNARAALEGIKSMRTFQQVSEIRGIPVEDLMGLSA</sequence>
<keyword evidence="14" id="KW-1185">Reference proteome</keyword>
<dbReference type="InterPro" id="IPR018192">
    <property type="entry name" value="Ribosomal_uS5_N_CS"/>
</dbReference>
<dbReference type="PANTHER" id="PTHR48277">
    <property type="entry name" value="MITOCHONDRIAL RIBOSOMAL PROTEIN S5"/>
    <property type="match status" value="1"/>
</dbReference>
<comment type="function">
    <text evidence="1">With S4 and S12 plays an important role in translational accuracy.</text>
</comment>
<accession>A0A2P6V8F7</accession>
<dbReference type="EMBL" id="LHPF02000020">
    <property type="protein sequence ID" value="PSC70367.1"/>
    <property type="molecule type" value="Genomic_DNA"/>
</dbReference>
<evidence type="ECO:0000313" key="13">
    <source>
        <dbReference type="EMBL" id="PSC70367.1"/>
    </source>
</evidence>
<dbReference type="InterPro" id="IPR020568">
    <property type="entry name" value="Ribosomal_Su5_D2-typ_SF"/>
</dbReference>
<dbReference type="Proteomes" id="UP000239649">
    <property type="component" value="Unassembled WGS sequence"/>
</dbReference>
<dbReference type="InterPro" id="IPR014721">
    <property type="entry name" value="Ribsml_uS5_D2-typ_fold_subgr"/>
</dbReference>
<dbReference type="STRING" id="554055.A0A2P6V8F7"/>
<dbReference type="PANTHER" id="PTHR48277:SF1">
    <property type="entry name" value="MITOCHONDRIAL RIBOSOMAL PROTEIN S5"/>
    <property type="match status" value="1"/>
</dbReference>
<reference evidence="13 14" key="1">
    <citation type="journal article" date="2018" name="Plant J.">
        <title>Genome sequences of Chlorella sorokiniana UTEX 1602 and Micractinium conductrix SAG 241.80: implications to maltose excretion by a green alga.</title>
        <authorList>
            <person name="Arriola M.B."/>
            <person name="Velmurugan N."/>
            <person name="Zhang Y."/>
            <person name="Plunkett M.H."/>
            <person name="Hondzo H."/>
            <person name="Barney B.M."/>
        </authorList>
    </citation>
    <scope>NUCLEOTIDE SEQUENCE [LARGE SCALE GENOMIC DNA]</scope>
    <source>
        <strain evidence="13 14">SAG 241.80</strain>
    </source>
</reference>
<evidence type="ECO:0000313" key="14">
    <source>
        <dbReference type="Proteomes" id="UP000239649"/>
    </source>
</evidence>
<evidence type="ECO:0000256" key="4">
    <source>
        <dbReference type="ARBA" id="ARBA00022884"/>
    </source>
</evidence>
<dbReference type="FunFam" id="3.30.230.10:FF:000002">
    <property type="entry name" value="30S ribosomal protein S5"/>
    <property type="match status" value="1"/>
</dbReference>
<proteinExistence type="inferred from homology"/>
<evidence type="ECO:0000256" key="2">
    <source>
        <dbReference type="ARBA" id="ARBA00008945"/>
    </source>
</evidence>
<dbReference type="PROSITE" id="PS00585">
    <property type="entry name" value="RIBOSOMAL_S5"/>
    <property type="match status" value="1"/>
</dbReference>
<keyword evidence="5 10" id="KW-0689">Ribosomal protein</keyword>
<dbReference type="AlphaFoldDB" id="A0A2P6V8F7"/>
<dbReference type="SUPFAM" id="SSF54768">
    <property type="entry name" value="dsRNA-binding domain-like"/>
    <property type="match status" value="1"/>
</dbReference>
<dbReference type="InterPro" id="IPR005324">
    <property type="entry name" value="Ribosomal_uS5_C"/>
</dbReference>
<dbReference type="GO" id="GO:0005737">
    <property type="term" value="C:cytoplasm"/>
    <property type="evidence" value="ECO:0007669"/>
    <property type="project" value="UniProtKB-ARBA"/>
</dbReference>
<dbReference type="Pfam" id="PF03719">
    <property type="entry name" value="Ribosomal_S5_C"/>
    <property type="match status" value="1"/>
</dbReference>
<evidence type="ECO:0000256" key="6">
    <source>
        <dbReference type="ARBA" id="ARBA00023274"/>
    </source>
</evidence>
<keyword evidence="4" id="KW-0694">RNA-binding</keyword>
<evidence type="ECO:0000256" key="5">
    <source>
        <dbReference type="ARBA" id="ARBA00022980"/>
    </source>
</evidence>
<gene>
    <name evidence="13" type="ORF">C2E20_6115</name>
</gene>
<keyword evidence="6 10" id="KW-0687">Ribonucleoprotein</keyword>
<dbReference type="InterPro" id="IPR013810">
    <property type="entry name" value="Ribosomal_uS5_N"/>
</dbReference>
<evidence type="ECO:0000259" key="12">
    <source>
        <dbReference type="PROSITE" id="PS50881"/>
    </source>
</evidence>
<dbReference type="GO" id="GO:0042254">
    <property type="term" value="P:ribosome biogenesis"/>
    <property type="evidence" value="ECO:0007669"/>
    <property type="project" value="UniProtKB-ARBA"/>
</dbReference>
<protein>
    <recommendedName>
        <fullName evidence="8">Small ribosomal subunit protein uS5c</fullName>
    </recommendedName>
    <alternativeName>
        <fullName evidence="9">30S ribosomal protein S5, chloroplastic</fullName>
    </alternativeName>
</protein>
<dbReference type="GO" id="GO:0006412">
    <property type="term" value="P:translation"/>
    <property type="evidence" value="ECO:0007669"/>
    <property type="project" value="InterPro"/>
</dbReference>
<keyword evidence="3" id="KW-0699">rRNA-binding</keyword>
<dbReference type="NCBIfam" id="TIGR01021">
    <property type="entry name" value="rpsE_bact"/>
    <property type="match status" value="1"/>
</dbReference>
<evidence type="ECO:0000256" key="3">
    <source>
        <dbReference type="ARBA" id="ARBA00022730"/>
    </source>
</evidence>
<name>A0A2P6V8F7_9CHLO</name>
<evidence type="ECO:0000256" key="9">
    <source>
        <dbReference type="ARBA" id="ARBA00035347"/>
    </source>
</evidence>
<dbReference type="FunFam" id="3.30.160.20:FF:000001">
    <property type="entry name" value="30S ribosomal protein S5"/>
    <property type="match status" value="1"/>
</dbReference>
<dbReference type="PROSITE" id="PS50881">
    <property type="entry name" value="S5_DSRBD"/>
    <property type="match status" value="1"/>
</dbReference>
<evidence type="ECO:0000256" key="8">
    <source>
        <dbReference type="ARBA" id="ARBA00035156"/>
    </source>
</evidence>
<evidence type="ECO:0000256" key="1">
    <source>
        <dbReference type="ARBA" id="ARBA00002524"/>
    </source>
</evidence>
<dbReference type="GO" id="GO:0003735">
    <property type="term" value="F:structural constituent of ribosome"/>
    <property type="evidence" value="ECO:0007669"/>
    <property type="project" value="UniProtKB-UniRule"/>
</dbReference>
<comment type="similarity">
    <text evidence="2 11">Belongs to the universal ribosomal protein uS5 family.</text>
</comment>
<dbReference type="InterPro" id="IPR000851">
    <property type="entry name" value="Ribosomal_uS5"/>
</dbReference>
<dbReference type="InterPro" id="IPR005712">
    <property type="entry name" value="Ribosomal_uS5_bac-type"/>
</dbReference>
<dbReference type="Pfam" id="PF00333">
    <property type="entry name" value="Ribosomal_S5"/>
    <property type="match status" value="1"/>
</dbReference>
<dbReference type="GO" id="GO:0015935">
    <property type="term" value="C:small ribosomal subunit"/>
    <property type="evidence" value="ECO:0007669"/>
    <property type="project" value="InterPro"/>
</dbReference>
<evidence type="ECO:0000256" key="7">
    <source>
        <dbReference type="ARBA" id="ARBA00025844"/>
    </source>
</evidence>
<dbReference type="GO" id="GO:0019843">
    <property type="term" value="F:rRNA binding"/>
    <property type="evidence" value="ECO:0007669"/>
    <property type="project" value="UniProtKB-KW"/>
</dbReference>
<dbReference type="Gene3D" id="3.30.160.20">
    <property type="match status" value="1"/>
</dbReference>
<dbReference type="OrthoDB" id="309483at2759"/>
<dbReference type="SUPFAM" id="SSF54211">
    <property type="entry name" value="Ribosomal protein S5 domain 2-like"/>
    <property type="match status" value="1"/>
</dbReference>